<evidence type="ECO:0000313" key="3">
    <source>
        <dbReference type="EMBL" id="MBB4860510.1"/>
    </source>
</evidence>
<comment type="caution">
    <text evidence="3">The sequence shown here is derived from an EMBL/GenBank/DDBJ whole genome shotgun (WGS) entry which is preliminary data.</text>
</comment>
<keyword evidence="4" id="KW-1185">Reference proteome</keyword>
<dbReference type="InterPro" id="IPR022016">
    <property type="entry name" value="DUF3597"/>
</dbReference>
<evidence type="ECO:0000256" key="1">
    <source>
        <dbReference type="SAM" id="MobiDB-lite"/>
    </source>
</evidence>
<accession>A0A7W7NYR9</accession>
<dbReference type="Pfam" id="PF12200">
    <property type="entry name" value="DUF3597"/>
    <property type="match status" value="1"/>
</dbReference>
<feature type="domain" description="DUF3597" evidence="2">
    <location>
        <begin position="3"/>
        <end position="136"/>
    </location>
</feature>
<dbReference type="RefSeq" id="WP_184249401.1">
    <property type="nucleotide sequence ID" value="NZ_JACHLR010000023.1"/>
</dbReference>
<feature type="region of interest" description="Disordered" evidence="1">
    <location>
        <begin position="18"/>
        <end position="55"/>
    </location>
</feature>
<protein>
    <submittedName>
        <fullName evidence="3">3-oxoacyl-ACP reductase-like protein</fullName>
    </submittedName>
</protein>
<dbReference type="Proteomes" id="UP000555448">
    <property type="component" value="Unassembled WGS sequence"/>
</dbReference>
<name>A0A7W7NYR9_9SPHN</name>
<proteinExistence type="predicted"/>
<sequence length="141" mass="14453">MSLFGNIMNKIFHHDKAKAGTPSALTPPAAPAPTAAPQPTPAPTPAAAAPEPAPASVDVGAVLEAMAAMKPDHGGNYQSSIVDLLKLLDLDSSLSARKELAEELSVHAGEHGSAEQNIALHRAVMDKLAQNGGVVPDSLRN</sequence>
<gene>
    <name evidence="3" type="ORF">HNO88_003854</name>
</gene>
<feature type="compositionally biased region" description="Pro residues" evidence="1">
    <location>
        <begin position="28"/>
        <end position="44"/>
    </location>
</feature>
<evidence type="ECO:0000259" key="2">
    <source>
        <dbReference type="Pfam" id="PF12200"/>
    </source>
</evidence>
<dbReference type="EMBL" id="JACHLR010000023">
    <property type="protein sequence ID" value="MBB4860510.1"/>
    <property type="molecule type" value="Genomic_DNA"/>
</dbReference>
<organism evidence="3 4">
    <name type="scientific">Novosphingobium chloroacetimidivorans</name>
    <dbReference type="NCBI Taxonomy" id="1428314"/>
    <lineage>
        <taxon>Bacteria</taxon>
        <taxon>Pseudomonadati</taxon>
        <taxon>Pseudomonadota</taxon>
        <taxon>Alphaproteobacteria</taxon>
        <taxon>Sphingomonadales</taxon>
        <taxon>Sphingomonadaceae</taxon>
        <taxon>Novosphingobium</taxon>
    </lineage>
</organism>
<reference evidence="3 4" key="1">
    <citation type="submission" date="2020-08" db="EMBL/GenBank/DDBJ databases">
        <title>Functional genomics of gut bacteria from endangered species of beetles.</title>
        <authorList>
            <person name="Carlos-Shanley C."/>
        </authorList>
    </citation>
    <scope>NUCLEOTIDE SEQUENCE [LARGE SCALE GENOMIC DNA]</scope>
    <source>
        <strain evidence="3 4">S00245</strain>
    </source>
</reference>
<dbReference type="AlphaFoldDB" id="A0A7W7NYR9"/>
<evidence type="ECO:0000313" key="4">
    <source>
        <dbReference type="Proteomes" id="UP000555448"/>
    </source>
</evidence>
<dbReference type="SUPFAM" id="SSF158634">
    <property type="entry name" value="RPA2825-like"/>
    <property type="match status" value="1"/>
</dbReference>